<gene>
    <name evidence="3" type="ORF">SLS58_006679</name>
</gene>
<proteinExistence type="predicted"/>
<evidence type="ECO:0000256" key="1">
    <source>
        <dbReference type="SAM" id="MobiDB-lite"/>
    </source>
</evidence>
<organism evidence="3 4">
    <name type="scientific">Diplodia intermedia</name>
    <dbReference type="NCBI Taxonomy" id="856260"/>
    <lineage>
        <taxon>Eukaryota</taxon>
        <taxon>Fungi</taxon>
        <taxon>Dikarya</taxon>
        <taxon>Ascomycota</taxon>
        <taxon>Pezizomycotina</taxon>
        <taxon>Dothideomycetes</taxon>
        <taxon>Dothideomycetes incertae sedis</taxon>
        <taxon>Botryosphaeriales</taxon>
        <taxon>Botryosphaeriaceae</taxon>
        <taxon>Diplodia</taxon>
    </lineage>
</organism>
<feature type="region of interest" description="Disordered" evidence="1">
    <location>
        <begin position="47"/>
        <end position="70"/>
    </location>
</feature>
<reference evidence="3 4" key="1">
    <citation type="journal article" date="2023" name="Plant Dis.">
        <title>First Report of Diplodia intermedia Causing Canker and Dieback Diseases on Apple Trees in Canada.</title>
        <authorList>
            <person name="Ellouze W."/>
            <person name="Ilyukhin E."/>
            <person name="Sulman M."/>
            <person name="Ali S."/>
        </authorList>
    </citation>
    <scope>NUCLEOTIDE SEQUENCE [LARGE SCALE GENOMIC DNA]</scope>
    <source>
        <strain evidence="3 4">M45-28</strain>
    </source>
</reference>
<feature type="signal peptide" evidence="2">
    <location>
        <begin position="1"/>
        <end position="24"/>
    </location>
</feature>
<keyword evidence="4" id="KW-1185">Reference proteome</keyword>
<evidence type="ECO:0000313" key="3">
    <source>
        <dbReference type="EMBL" id="KAL1640665.1"/>
    </source>
</evidence>
<protein>
    <submittedName>
        <fullName evidence="3">Uncharacterized protein</fullName>
    </submittedName>
</protein>
<dbReference type="Proteomes" id="UP001521184">
    <property type="component" value="Unassembled WGS sequence"/>
</dbReference>
<evidence type="ECO:0000256" key="2">
    <source>
        <dbReference type="SAM" id="SignalP"/>
    </source>
</evidence>
<sequence length="173" mass="19274">MRRTYTVAFCIVITSISIFNIVTPSEIDTGQQPERVEELSLCYLTSHATPPNDPQIRLPPTYSTPPSSPPDWDATPGDWFLGHWYYIASGNPAYRAWRNMQWHLTPLSQANTSSPSSQLQDVVSYDLAGDGGGGEYLIYGTDTPVAPDAYQWVAAGPLAAQNNTWQHMHFLRN</sequence>
<keyword evidence="2" id="KW-0732">Signal</keyword>
<evidence type="ECO:0000313" key="4">
    <source>
        <dbReference type="Proteomes" id="UP001521184"/>
    </source>
</evidence>
<feature type="chain" id="PRO_5045873664" evidence="2">
    <location>
        <begin position="25"/>
        <end position="173"/>
    </location>
</feature>
<name>A0ABR3TM45_9PEZI</name>
<dbReference type="EMBL" id="JAKEKT020000047">
    <property type="protein sequence ID" value="KAL1640665.1"/>
    <property type="molecule type" value="Genomic_DNA"/>
</dbReference>
<comment type="caution">
    <text evidence="3">The sequence shown here is derived from an EMBL/GenBank/DDBJ whole genome shotgun (WGS) entry which is preliminary data.</text>
</comment>
<accession>A0ABR3TM45</accession>